<dbReference type="CDD" id="cd15841">
    <property type="entry name" value="SNARE_Qc"/>
    <property type="match status" value="1"/>
</dbReference>
<reference evidence="12 13" key="1">
    <citation type="journal article" date="2011" name="Science">
        <title>The Selaginella genome identifies genetic changes associated with the evolution of vascular plants.</title>
        <authorList>
            <person name="Banks J.A."/>
            <person name="Nishiyama T."/>
            <person name="Hasebe M."/>
            <person name="Bowman J.L."/>
            <person name="Gribskov M."/>
            <person name="dePamphilis C."/>
            <person name="Albert V.A."/>
            <person name="Aono N."/>
            <person name="Aoyama T."/>
            <person name="Ambrose B.A."/>
            <person name="Ashton N.W."/>
            <person name="Axtell M.J."/>
            <person name="Barker E."/>
            <person name="Barker M.S."/>
            <person name="Bennetzen J.L."/>
            <person name="Bonawitz N.D."/>
            <person name="Chapple C."/>
            <person name="Cheng C."/>
            <person name="Correa L.G."/>
            <person name="Dacre M."/>
            <person name="DeBarry J."/>
            <person name="Dreyer I."/>
            <person name="Elias M."/>
            <person name="Engstrom E.M."/>
            <person name="Estelle M."/>
            <person name="Feng L."/>
            <person name="Finet C."/>
            <person name="Floyd S.K."/>
            <person name="Frommer W.B."/>
            <person name="Fujita T."/>
            <person name="Gramzow L."/>
            <person name="Gutensohn M."/>
            <person name="Harholt J."/>
            <person name="Hattori M."/>
            <person name="Heyl A."/>
            <person name="Hirai T."/>
            <person name="Hiwatashi Y."/>
            <person name="Ishikawa M."/>
            <person name="Iwata M."/>
            <person name="Karol K.G."/>
            <person name="Koehler B."/>
            <person name="Kolukisaoglu U."/>
            <person name="Kubo M."/>
            <person name="Kurata T."/>
            <person name="Lalonde S."/>
            <person name="Li K."/>
            <person name="Li Y."/>
            <person name="Litt A."/>
            <person name="Lyons E."/>
            <person name="Manning G."/>
            <person name="Maruyama T."/>
            <person name="Michael T.P."/>
            <person name="Mikami K."/>
            <person name="Miyazaki S."/>
            <person name="Morinaga S."/>
            <person name="Murata T."/>
            <person name="Mueller-Roeber B."/>
            <person name="Nelson D.R."/>
            <person name="Obara M."/>
            <person name="Oguri Y."/>
            <person name="Olmstead R.G."/>
            <person name="Onodera N."/>
            <person name="Petersen B.L."/>
            <person name="Pils B."/>
            <person name="Prigge M."/>
            <person name="Rensing S.A."/>
            <person name="Riano-Pachon D.M."/>
            <person name="Roberts A.W."/>
            <person name="Sato Y."/>
            <person name="Scheller H.V."/>
            <person name="Schulz B."/>
            <person name="Schulz C."/>
            <person name="Shakirov E.V."/>
            <person name="Shibagaki N."/>
            <person name="Shinohara N."/>
            <person name="Shippen D.E."/>
            <person name="Soerensen I."/>
            <person name="Sotooka R."/>
            <person name="Sugimoto N."/>
            <person name="Sugita M."/>
            <person name="Sumikawa N."/>
            <person name="Tanurdzic M."/>
            <person name="Theissen G."/>
            <person name="Ulvskov P."/>
            <person name="Wakazuki S."/>
            <person name="Weng J.K."/>
            <person name="Willats W.W."/>
            <person name="Wipf D."/>
            <person name="Wolf P.G."/>
            <person name="Yang L."/>
            <person name="Zimmer A.D."/>
            <person name="Zhu Q."/>
            <person name="Mitros T."/>
            <person name="Hellsten U."/>
            <person name="Loque D."/>
            <person name="Otillar R."/>
            <person name="Salamov A."/>
            <person name="Schmutz J."/>
            <person name="Shapiro H."/>
            <person name="Lindquist E."/>
            <person name="Lucas S."/>
            <person name="Rokhsar D."/>
            <person name="Grigoriev I.V."/>
        </authorList>
    </citation>
    <scope>NUCLEOTIDE SEQUENCE [LARGE SCALE GENOMIC DNA]</scope>
</reference>
<evidence type="ECO:0000256" key="9">
    <source>
        <dbReference type="SAM" id="Coils"/>
    </source>
</evidence>
<evidence type="ECO:0000259" key="11">
    <source>
        <dbReference type="PROSITE" id="PS50192"/>
    </source>
</evidence>
<dbReference type="OMA" id="NTCTRIE"/>
<protein>
    <recommendedName>
        <fullName evidence="11">t-SNARE coiled-coil homology domain-containing protein</fullName>
    </recommendedName>
</protein>
<keyword evidence="13" id="KW-1185">Reference proteome</keyword>
<dbReference type="InterPro" id="IPR000727">
    <property type="entry name" value="T_SNARE_dom"/>
</dbReference>
<dbReference type="InParanoid" id="D8SHA4"/>
<evidence type="ECO:0000313" key="12">
    <source>
        <dbReference type="EMBL" id="EFJ16484.1"/>
    </source>
</evidence>
<dbReference type="AlphaFoldDB" id="D8SHA4"/>
<name>D8SHA4_SELML</name>
<dbReference type="PROSITE" id="PS50192">
    <property type="entry name" value="T_SNARE"/>
    <property type="match status" value="1"/>
</dbReference>
<evidence type="ECO:0000256" key="2">
    <source>
        <dbReference type="ARBA" id="ARBA00009063"/>
    </source>
</evidence>
<evidence type="ECO:0000256" key="5">
    <source>
        <dbReference type="ARBA" id="ARBA00022927"/>
    </source>
</evidence>
<dbReference type="Gramene" id="EFJ16484">
    <property type="protein sequence ID" value="EFJ16484"/>
    <property type="gene ID" value="SELMODRAFT_179697"/>
</dbReference>
<dbReference type="Proteomes" id="UP000001514">
    <property type="component" value="Unassembled WGS sequence"/>
</dbReference>
<organism evidence="13">
    <name type="scientific">Selaginella moellendorffii</name>
    <name type="common">Spikemoss</name>
    <dbReference type="NCBI Taxonomy" id="88036"/>
    <lineage>
        <taxon>Eukaryota</taxon>
        <taxon>Viridiplantae</taxon>
        <taxon>Streptophyta</taxon>
        <taxon>Embryophyta</taxon>
        <taxon>Tracheophyta</taxon>
        <taxon>Lycopodiopsida</taxon>
        <taxon>Selaginellales</taxon>
        <taxon>Selaginellaceae</taxon>
        <taxon>Selaginella</taxon>
    </lineage>
</organism>
<keyword evidence="7 9" id="KW-0175">Coiled coil</keyword>
<dbReference type="GO" id="GO:0005484">
    <property type="term" value="F:SNAP receptor activity"/>
    <property type="evidence" value="ECO:0000318"/>
    <property type="project" value="GO_Central"/>
</dbReference>
<dbReference type="GO" id="GO:0006906">
    <property type="term" value="P:vesicle fusion"/>
    <property type="evidence" value="ECO:0000318"/>
    <property type="project" value="GO_Central"/>
</dbReference>
<evidence type="ECO:0000256" key="7">
    <source>
        <dbReference type="ARBA" id="ARBA00023054"/>
    </source>
</evidence>
<evidence type="ECO:0000256" key="6">
    <source>
        <dbReference type="ARBA" id="ARBA00022989"/>
    </source>
</evidence>
<dbReference type="eggNOG" id="ENOG502QS7N">
    <property type="taxonomic scope" value="Eukaryota"/>
</dbReference>
<evidence type="ECO:0000256" key="3">
    <source>
        <dbReference type="ARBA" id="ARBA00022448"/>
    </source>
</evidence>
<keyword evidence="6 10" id="KW-1133">Transmembrane helix</keyword>
<feature type="coiled-coil region" evidence="9">
    <location>
        <begin position="41"/>
        <end position="91"/>
    </location>
</feature>
<dbReference type="GO" id="GO:0012505">
    <property type="term" value="C:endomembrane system"/>
    <property type="evidence" value="ECO:0000318"/>
    <property type="project" value="GO_Central"/>
</dbReference>
<comment type="similarity">
    <text evidence="2">Belongs to the syntaxin family.</text>
</comment>
<dbReference type="FunFam" id="1.20.5.110:FF:000006">
    <property type="entry name" value="Syntaxin 6"/>
    <property type="match status" value="1"/>
</dbReference>
<dbReference type="GO" id="GO:0048278">
    <property type="term" value="P:vesicle docking"/>
    <property type="evidence" value="ECO:0000318"/>
    <property type="project" value="GO_Central"/>
</dbReference>
<feature type="transmembrane region" description="Helical" evidence="10">
    <location>
        <begin position="244"/>
        <end position="262"/>
    </location>
</feature>
<evidence type="ECO:0000256" key="8">
    <source>
        <dbReference type="ARBA" id="ARBA00023136"/>
    </source>
</evidence>
<accession>D8SHA4</accession>
<dbReference type="GO" id="GO:0000149">
    <property type="term" value="F:SNARE binding"/>
    <property type="evidence" value="ECO:0000318"/>
    <property type="project" value="GO_Central"/>
</dbReference>
<sequence>MSIIDMLVRVDAICKKFDKYDPSKQHKDLNINPDDHFLQLYTTMEAEIEATVKKANEAAEEKNRAAVATMNAEIRRTKAALREEIPKLERLAKKKVKALSPEDLAARPDLVVALAARIDDIPEGTMMGAKKKKKIDKSHIEIKIDSAAADEAFRSERYEHTAESAAYQEEFQHRKNKQDQNLDIISEGLSTLKNMAEDISEELDKQDPMVGEMEEKIDKATGDLTKNNARMKEVVSKIRSGRNFCIDVILLCVVLGIAAYIYK</sequence>
<evidence type="ECO:0000313" key="13">
    <source>
        <dbReference type="Proteomes" id="UP000001514"/>
    </source>
</evidence>
<dbReference type="SMART" id="SM00397">
    <property type="entry name" value="t_SNARE"/>
    <property type="match status" value="1"/>
</dbReference>
<feature type="domain" description="T-SNARE coiled-coil homology" evidence="11">
    <location>
        <begin position="172"/>
        <end position="234"/>
    </location>
</feature>
<dbReference type="HOGENOM" id="CLU_091888_0_0_1"/>
<dbReference type="STRING" id="88036.D8SHA4"/>
<comment type="subcellular location">
    <subcellularLocation>
        <location evidence="1">Membrane</location>
        <topology evidence="1">Single-pass type IV membrane protein</topology>
    </subcellularLocation>
</comment>
<dbReference type="GO" id="GO:0006886">
    <property type="term" value="P:intracellular protein transport"/>
    <property type="evidence" value="ECO:0000318"/>
    <property type="project" value="GO_Central"/>
</dbReference>
<evidence type="ECO:0000256" key="4">
    <source>
        <dbReference type="ARBA" id="ARBA00022692"/>
    </source>
</evidence>
<dbReference type="PANTHER" id="PTHR12791">
    <property type="entry name" value="GOLGI SNARE BET1-RELATED"/>
    <property type="match status" value="1"/>
</dbReference>
<dbReference type="EMBL" id="GL377619">
    <property type="protein sequence ID" value="EFJ16484.1"/>
    <property type="molecule type" value="Genomic_DNA"/>
</dbReference>
<keyword evidence="5" id="KW-0653">Protein transport</keyword>
<keyword evidence="3" id="KW-0813">Transport</keyword>
<dbReference type="Gene3D" id="1.20.5.110">
    <property type="match status" value="1"/>
</dbReference>
<evidence type="ECO:0000256" key="10">
    <source>
        <dbReference type="SAM" id="Phobius"/>
    </source>
</evidence>
<dbReference type="KEGG" id="smo:SELMODRAFT_179697"/>
<evidence type="ECO:0000256" key="1">
    <source>
        <dbReference type="ARBA" id="ARBA00004211"/>
    </source>
</evidence>
<proteinExistence type="inferred from homology"/>
<gene>
    <name evidence="12" type="ORF">SELMODRAFT_179697</name>
</gene>
<keyword evidence="8 10" id="KW-0472">Membrane</keyword>
<dbReference type="GO" id="GO:0031201">
    <property type="term" value="C:SNARE complex"/>
    <property type="evidence" value="ECO:0000318"/>
    <property type="project" value="GO_Central"/>
</dbReference>
<dbReference type="SUPFAM" id="SSF58038">
    <property type="entry name" value="SNARE fusion complex"/>
    <property type="match status" value="1"/>
</dbReference>
<keyword evidence="4 10" id="KW-0812">Transmembrane</keyword>